<dbReference type="InterPro" id="IPR050266">
    <property type="entry name" value="AB_hydrolase_sf"/>
</dbReference>
<proteinExistence type="predicted"/>
<dbReference type="Gene3D" id="3.40.50.1820">
    <property type="entry name" value="alpha/beta hydrolase"/>
    <property type="match status" value="1"/>
</dbReference>
<dbReference type="InterPro" id="IPR029058">
    <property type="entry name" value="AB_hydrolase_fold"/>
</dbReference>
<dbReference type="OrthoDB" id="5491135at2"/>
<dbReference type="RefSeq" id="WP_136941834.1">
    <property type="nucleotide sequence ID" value="NZ_SWKR01000002.1"/>
</dbReference>
<organism evidence="2 3">
    <name type="scientific">Sphingomonas baiyangensis</name>
    <dbReference type="NCBI Taxonomy" id="2572576"/>
    <lineage>
        <taxon>Bacteria</taxon>
        <taxon>Pseudomonadati</taxon>
        <taxon>Pseudomonadota</taxon>
        <taxon>Alphaproteobacteria</taxon>
        <taxon>Sphingomonadales</taxon>
        <taxon>Sphingomonadaceae</taxon>
        <taxon>Sphingomonas</taxon>
    </lineage>
</organism>
<dbReference type="AlphaFoldDB" id="A0A4U1KZN2"/>
<dbReference type="PRINTS" id="PR00111">
    <property type="entry name" value="ABHYDROLASE"/>
</dbReference>
<keyword evidence="3" id="KW-1185">Reference proteome</keyword>
<reference evidence="2 3" key="1">
    <citation type="submission" date="2019-04" db="EMBL/GenBank/DDBJ databases">
        <authorList>
            <person name="Yang Y."/>
            <person name="Wei D."/>
        </authorList>
    </citation>
    <scope>NUCLEOTIDE SEQUENCE [LARGE SCALE GENOMIC DNA]</scope>
    <source>
        <strain evidence="2 3">L-1-4w-11</strain>
    </source>
</reference>
<evidence type="ECO:0000313" key="3">
    <source>
        <dbReference type="Proteomes" id="UP000309138"/>
    </source>
</evidence>
<protein>
    <submittedName>
        <fullName evidence="2">Alpha/beta fold hydrolase</fullName>
    </submittedName>
</protein>
<keyword evidence="2" id="KW-0378">Hydrolase</keyword>
<gene>
    <name evidence="2" type="ORF">FBR43_03240</name>
</gene>
<dbReference type="PANTHER" id="PTHR43798">
    <property type="entry name" value="MONOACYLGLYCEROL LIPASE"/>
    <property type="match status" value="1"/>
</dbReference>
<comment type="caution">
    <text evidence="2">The sequence shown here is derived from an EMBL/GenBank/DDBJ whole genome shotgun (WGS) entry which is preliminary data.</text>
</comment>
<dbReference type="InterPro" id="IPR000073">
    <property type="entry name" value="AB_hydrolase_1"/>
</dbReference>
<feature type="domain" description="AB hydrolase-1" evidence="1">
    <location>
        <begin position="18"/>
        <end position="219"/>
    </location>
</feature>
<dbReference type="Pfam" id="PF12697">
    <property type="entry name" value="Abhydrolase_6"/>
    <property type="match status" value="1"/>
</dbReference>
<dbReference type="GO" id="GO:0016787">
    <property type="term" value="F:hydrolase activity"/>
    <property type="evidence" value="ECO:0007669"/>
    <property type="project" value="UniProtKB-KW"/>
</dbReference>
<dbReference type="EMBL" id="SWKR01000002">
    <property type="protein sequence ID" value="TKD49891.1"/>
    <property type="molecule type" value="Genomic_DNA"/>
</dbReference>
<name>A0A4U1KZN2_9SPHN</name>
<sequence length="241" mass="25613">MDAKRDDLLLLPGLMCDARIFAPQLSAFAGSTVAEYGDADTLALMAERALANAPTRFALLGHSMGARVALEVVRQAPERVSRLALVSTGVHLPDADEAPKRYALRDLGRAEGMAALVDRWLPPMIARDDAALYAILRSMCIDAGLSRFEAQIAALLARPEVESLLPGLACPVLVATGGEDRWSPPAQHAAMAARIPHARLGIVEGAGHMLPVEAPRELNGLIADWLAMPALPHTPSQGETP</sequence>
<dbReference type="SUPFAM" id="SSF53474">
    <property type="entry name" value="alpha/beta-Hydrolases"/>
    <property type="match status" value="1"/>
</dbReference>
<evidence type="ECO:0000313" key="2">
    <source>
        <dbReference type="EMBL" id="TKD49891.1"/>
    </source>
</evidence>
<dbReference type="PANTHER" id="PTHR43798:SF29">
    <property type="entry name" value="AB HYDROLASE-1 DOMAIN-CONTAINING PROTEIN"/>
    <property type="match status" value="1"/>
</dbReference>
<accession>A0A4U1KZN2</accession>
<evidence type="ECO:0000259" key="1">
    <source>
        <dbReference type="Pfam" id="PF12697"/>
    </source>
</evidence>
<dbReference type="Proteomes" id="UP000309138">
    <property type="component" value="Unassembled WGS sequence"/>
</dbReference>